<keyword evidence="4" id="KW-1185">Reference proteome</keyword>
<reference evidence="3" key="1">
    <citation type="submission" date="2018-12" db="EMBL/GenBank/DDBJ databases">
        <title>Draft genome sequence of Flaovobacterium columnare ARS1 isolated from channel catfish in Alabama.</title>
        <authorList>
            <person name="Cai W."/>
            <person name="Arias C."/>
        </authorList>
    </citation>
    <scope>NUCLEOTIDE SEQUENCE [LARGE SCALE GENOMIC DNA]</scope>
    <source>
        <strain evidence="3">ARS1</strain>
    </source>
</reference>
<dbReference type="RefSeq" id="WP_127823334.1">
    <property type="nucleotide sequence ID" value="NZ_RQSM01000003.1"/>
</dbReference>
<comment type="caution">
    <text evidence="3">The sequence shown here is derived from an EMBL/GenBank/DDBJ whole genome shotgun (WGS) entry which is preliminary data.</text>
</comment>
<evidence type="ECO:0000313" key="1">
    <source>
        <dbReference type="EMBL" id="RVU90823.1"/>
    </source>
</evidence>
<gene>
    <name evidence="1" type="ORF">EH230_07880</name>
    <name evidence="2" type="ORF">EH230_07975</name>
    <name evidence="3" type="ORF">EH230_08045</name>
</gene>
<sequence length="107" mass="12844">MYKKISIYNVFRDLEKENERIIFASEIIEDNIELNNIFLPQYETLIVFDAIFNETYNELNLIVELDEIKKTNLKLNDFIDRDFIIFYSESQTVLLLPMAPLQLLKQF</sequence>
<evidence type="ECO:0000313" key="2">
    <source>
        <dbReference type="EMBL" id="RVU90842.1"/>
    </source>
</evidence>
<dbReference type="AlphaFoldDB" id="A0A437UB34"/>
<dbReference type="Proteomes" id="UP000288951">
    <property type="component" value="Unassembled WGS sequence"/>
</dbReference>
<protein>
    <submittedName>
        <fullName evidence="3">Uncharacterized protein</fullName>
    </submittedName>
</protein>
<organism evidence="3 4">
    <name type="scientific">Flavobacterium columnare</name>
    <dbReference type="NCBI Taxonomy" id="996"/>
    <lineage>
        <taxon>Bacteria</taxon>
        <taxon>Pseudomonadati</taxon>
        <taxon>Bacteroidota</taxon>
        <taxon>Flavobacteriia</taxon>
        <taxon>Flavobacteriales</taxon>
        <taxon>Flavobacteriaceae</taxon>
        <taxon>Flavobacterium</taxon>
    </lineage>
</organism>
<accession>A0A437UB34</accession>
<dbReference type="EMBL" id="RQSM01000003">
    <property type="protein sequence ID" value="RVU90856.1"/>
    <property type="molecule type" value="Genomic_DNA"/>
</dbReference>
<dbReference type="EMBL" id="RQSM01000003">
    <property type="protein sequence ID" value="RVU90823.1"/>
    <property type="molecule type" value="Genomic_DNA"/>
</dbReference>
<evidence type="ECO:0000313" key="3">
    <source>
        <dbReference type="EMBL" id="RVU90856.1"/>
    </source>
</evidence>
<evidence type="ECO:0000313" key="4">
    <source>
        <dbReference type="Proteomes" id="UP000288951"/>
    </source>
</evidence>
<dbReference type="EMBL" id="RQSM01000003">
    <property type="protein sequence ID" value="RVU90842.1"/>
    <property type="molecule type" value="Genomic_DNA"/>
</dbReference>
<proteinExistence type="predicted"/>
<name>A0A437UB34_9FLAO</name>